<name>A0A2U1FF57_9PORP</name>
<keyword evidence="2" id="KW-1185">Reference proteome</keyword>
<dbReference type="InterPro" id="IPR046660">
    <property type="entry name" value="DUF6769"/>
</dbReference>
<evidence type="ECO:0000313" key="1">
    <source>
        <dbReference type="EMBL" id="PVZ10779.1"/>
    </source>
</evidence>
<organism evidence="1 2">
    <name type="scientific">Porphyromonas loveana</name>
    <dbReference type="NCBI Taxonomy" id="1884669"/>
    <lineage>
        <taxon>Bacteria</taxon>
        <taxon>Pseudomonadati</taxon>
        <taxon>Bacteroidota</taxon>
        <taxon>Bacteroidia</taxon>
        <taxon>Bacteroidales</taxon>
        <taxon>Porphyromonadaceae</taxon>
        <taxon>Porphyromonas</taxon>
    </lineage>
</organism>
<protein>
    <submittedName>
        <fullName evidence="1">Uncharacterized protein</fullName>
    </submittedName>
</protein>
<gene>
    <name evidence="1" type="ORF">C7382_107145</name>
</gene>
<dbReference type="EMBL" id="QEKY01000007">
    <property type="protein sequence ID" value="PVZ10779.1"/>
    <property type="molecule type" value="Genomic_DNA"/>
</dbReference>
<dbReference type="Proteomes" id="UP000245462">
    <property type="component" value="Unassembled WGS sequence"/>
</dbReference>
<reference evidence="1 2" key="1">
    <citation type="submission" date="2018-04" db="EMBL/GenBank/DDBJ databases">
        <title>Genomic Encyclopedia of Type Strains, Phase IV (KMG-IV): sequencing the most valuable type-strain genomes for metagenomic binning, comparative biology and taxonomic classification.</title>
        <authorList>
            <person name="Goeker M."/>
        </authorList>
    </citation>
    <scope>NUCLEOTIDE SEQUENCE [LARGE SCALE GENOMIC DNA]</scope>
    <source>
        <strain evidence="1 2">DSM 28520</strain>
    </source>
</reference>
<evidence type="ECO:0000313" key="2">
    <source>
        <dbReference type="Proteomes" id="UP000245462"/>
    </source>
</evidence>
<dbReference type="AlphaFoldDB" id="A0A2U1FF57"/>
<sequence length="142" mass="15647">MALRRKLSIFFMTWAALIVLIAGIIPHHHHYEGTTCMAVEHCHNAASPEHEHKHDHSSPTCIARSYFLSGAVLRTKSRISTEDDSEGGLPTLIYPLLSIVTDLLQPIDDSASKPVYGEYIAFYTSADASPAHGLRAPPFFSC</sequence>
<accession>A0A2U1FF57</accession>
<dbReference type="Pfam" id="PF20558">
    <property type="entry name" value="DUF6769"/>
    <property type="match status" value="1"/>
</dbReference>
<comment type="caution">
    <text evidence="1">The sequence shown here is derived from an EMBL/GenBank/DDBJ whole genome shotgun (WGS) entry which is preliminary data.</text>
</comment>
<dbReference type="RefSeq" id="WP_243405661.1">
    <property type="nucleotide sequence ID" value="NZ_QEKY01000007.1"/>
</dbReference>
<proteinExistence type="predicted"/>
<dbReference type="GeneID" id="94550774"/>